<proteinExistence type="inferred from homology"/>
<dbReference type="GO" id="GO:0046872">
    <property type="term" value="F:metal ion binding"/>
    <property type="evidence" value="ECO:0007669"/>
    <property type="project" value="UniProtKB-KW"/>
</dbReference>
<dbReference type="InterPro" id="IPR024041">
    <property type="entry name" value="NH4_transpt_AmtB-like_dom"/>
</dbReference>
<feature type="transmembrane region" description="Helical" evidence="8">
    <location>
        <begin position="163"/>
        <end position="184"/>
    </location>
</feature>
<keyword evidence="7" id="KW-0479">Metal-binding</keyword>
<dbReference type="Proteomes" id="UP000712281">
    <property type="component" value="Unassembled WGS sequence"/>
</dbReference>
<evidence type="ECO:0000313" key="11">
    <source>
        <dbReference type="Proteomes" id="UP000712281"/>
    </source>
</evidence>
<gene>
    <name evidence="10" type="ORF">F2Q68_00028110</name>
</gene>
<sequence length="417" mass="47327">MAGAYGADLPKVPEWLNKGDNAWQLTAATLVGLQSMPGLVILYASIVKKKWAVNSAFMALYAFAAVLLCWVLLCYKMAFGDELLPFWGRGGPAFDQGYLKDRATIPSTVKKFGNGTIEREAVTPLFPMATLVYFQFTFAAITTILVAGSVLGRMNIKAWMAFVPLWLIFSYTVGAYSIWGGGFLYHWGVIDYSGGYVIHLSFSFCILCTSPCRFLGEITKQVFSDLEASKYQMAEYRISIYGRKMSEWDQLASWIVNNDLYSENVVWLIQLPRLYNIYKDMGIVTSFQNILDNIFIPLFESTVDPDSHPQLHVFLKQVVGFDLVDDESKPERRPTKHMPTPAQWTNAFNPAFSYYVYYCYANLYVLNKLRESKGMTTITLRPHSGEMHLYSSRILVVQNSNKLEFEKLLLVSCDDPT</sequence>
<feature type="domain" description="Ammonium transporter AmtB-like" evidence="9">
    <location>
        <begin position="22"/>
        <end position="201"/>
    </location>
</feature>
<evidence type="ECO:0000256" key="2">
    <source>
        <dbReference type="ARBA" id="ARBA00006676"/>
    </source>
</evidence>
<keyword evidence="3 8" id="KW-0812">Transmembrane</keyword>
<comment type="cofactor">
    <cofactor evidence="7">
        <name>Zn(2+)</name>
        <dbReference type="ChEBI" id="CHEBI:29105"/>
    </cofactor>
    <text evidence="7">Binds 1 zinc ion per subunit.</text>
</comment>
<keyword evidence="7" id="KW-0862">Zinc</keyword>
<evidence type="ECO:0000256" key="7">
    <source>
        <dbReference type="PIRSR" id="PIRSR606329-3"/>
    </source>
</evidence>
<feature type="transmembrane region" description="Helical" evidence="8">
    <location>
        <begin position="56"/>
        <end position="78"/>
    </location>
</feature>
<name>A0A8S9I6S7_BRACR</name>
<dbReference type="EMBL" id="QGKW02001911">
    <property type="protein sequence ID" value="KAF2565278.1"/>
    <property type="molecule type" value="Genomic_DNA"/>
</dbReference>
<feature type="transmembrane region" description="Helical" evidence="8">
    <location>
        <begin position="132"/>
        <end position="151"/>
    </location>
</feature>
<dbReference type="GO" id="GO:0003876">
    <property type="term" value="F:AMP deaminase activity"/>
    <property type="evidence" value="ECO:0007669"/>
    <property type="project" value="InterPro"/>
</dbReference>
<dbReference type="InterPro" id="IPR029020">
    <property type="entry name" value="Ammonium/urea_transptr"/>
</dbReference>
<dbReference type="PANTHER" id="PTHR11359">
    <property type="entry name" value="AMP DEAMINASE"/>
    <property type="match status" value="1"/>
</dbReference>
<comment type="subcellular location">
    <subcellularLocation>
        <location evidence="1">Membrane</location>
        <topology evidence="1">Multi-pass membrane protein</topology>
    </subcellularLocation>
</comment>
<evidence type="ECO:0000259" key="9">
    <source>
        <dbReference type="Pfam" id="PF00909"/>
    </source>
</evidence>
<protein>
    <recommendedName>
        <fullName evidence="9">Ammonium transporter AmtB-like domain-containing protein</fullName>
    </recommendedName>
</protein>
<comment type="caution">
    <text evidence="10">The sequence shown here is derived from an EMBL/GenBank/DDBJ whole genome shotgun (WGS) entry which is preliminary data.</text>
</comment>
<accession>A0A8S9I6S7</accession>
<reference evidence="10" key="1">
    <citation type="submission" date="2019-12" db="EMBL/GenBank/DDBJ databases">
        <title>Genome sequencing and annotation of Brassica cretica.</title>
        <authorList>
            <person name="Studholme D.J."/>
            <person name="Sarris P.F."/>
        </authorList>
    </citation>
    <scope>NUCLEOTIDE SEQUENCE</scope>
    <source>
        <strain evidence="10">PFS-001/15</strain>
        <tissue evidence="10">Leaf</tissue>
    </source>
</reference>
<dbReference type="InterPro" id="IPR006329">
    <property type="entry name" value="AMPD"/>
</dbReference>
<evidence type="ECO:0000256" key="4">
    <source>
        <dbReference type="ARBA" id="ARBA00022989"/>
    </source>
</evidence>
<evidence type="ECO:0000313" key="10">
    <source>
        <dbReference type="EMBL" id="KAF2565278.1"/>
    </source>
</evidence>
<dbReference type="GO" id="GO:0032264">
    <property type="term" value="P:IMP salvage"/>
    <property type="evidence" value="ECO:0007669"/>
    <property type="project" value="InterPro"/>
</dbReference>
<dbReference type="GO" id="GO:0046033">
    <property type="term" value="P:AMP metabolic process"/>
    <property type="evidence" value="ECO:0007669"/>
    <property type="project" value="TreeGrafter"/>
</dbReference>
<feature type="binding site" evidence="7">
    <location>
        <position position="383"/>
    </location>
    <ligand>
        <name>Zn(2+)</name>
        <dbReference type="ChEBI" id="CHEBI:29105"/>
        <note>catalytic</note>
    </ligand>
</feature>
<evidence type="ECO:0000256" key="8">
    <source>
        <dbReference type="SAM" id="Phobius"/>
    </source>
</evidence>
<dbReference type="GO" id="GO:0016020">
    <property type="term" value="C:membrane"/>
    <property type="evidence" value="ECO:0007669"/>
    <property type="project" value="UniProtKB-SubCell"/>
</dbReference>
<dbReference type="Gene3D" id="3.20.20.140">
    <property type="entry name" value="Metal-dependent hydrolases"/>
    <property type="match status" value="1"/>
</dbReference>
<dbReference type="GO" id="GO:0008519">
    <property type="term" value="F:ammonium channel activity"/>
    <property type="evidence" value="ECO:0007669"/>
    <property type="project" value="InterPro"/>
</dbReference>
<feature type="transmembrane region" description="Helical" evidence="8">
    <location>
        <begin position="196"/>
        <end position="216"/>
    </location>
</feature>
<keyword evidence="5 8" id="KW-0472">Membrane</keyword>
<dbReference type="InterPro" id="IPR032466">
    <property type="entry name" value="Metal_Hydrolase"/>
</dbReference>
<evidence type="ECO:0000256" key="6">
    <source>
        <dbReference type="PIRSR" id="PIRSR606329-2"/>
    </source>
</evidence>
<dbReference type="SUPFAM" id="SSF111352">
    <property type="entry name" value="Ammonium transporter"/>
    <property type="match status" value="1"/>
</dbReference>
<evidence type="ECO:0000256" key="1">
    <source>
        <dbReference type="ARBA" id="ARBA00004141"/>
    </source>
</evidence>
<dbReference type="Pfam" id="PF19326">
    <property type="entry name" value="AMP_deaminase"/>
    <property type="match status" value="1"/>
</dbReference>
<dbReference type="Gene3D" id="1.10.3430.10">
    <property type="entry name" value="Ammonium transporter AmtB like domains"/>
    <property type="match status" value="1"/>
</dbReference>
<feature type="transmembrane region" description="Helical" evidence="8">
    <location>
        <begin position="22"/>
        <end position="44"/>
    </location>
</feature>
<dbReference type="AlphaFoldDB" id="A0A8S9I6S7"/>
<evidence type="ECO:0000256" key="5">
    <source>
        <dbReference type="ARBA" id="ARBA00023136"/>
    </source>
</evidence>
<evidence type="ECO:0000256" key="3">
    <source>
        <dbReference type="ARBA" id="ARBA00022692"/>
    </source>
</evidence>
<organism evidence="10 11">
    <name type="scientific">Brassica cretica</name>
    <name type="common">Mustard</name>
    <dbReference type="NCBI Taxonomy" id="69181"/>
    <lineage>
        <taxon>Eukaryota</taxon>
        <taxon>Viridiplantae</taxon>
        <taxon>Streptophyta</taxon>
        <taxon>Embryophyta</taxon>
        <taxon>Tracheophyta</taxon>
        <taxon>Spermatophyta</taxon>
        <taxon>Magnoliopsida</taxon>
        <taxon>eudicotyledons</taxon>
        <taxon>Gunneridae</taxon>
        <taxon>Pentapetalae</taxon>
        <taxon>rosids</taxon>
        <taxon>malvids</taxon>
        <taxon>Brassicales</taxon>
        <taxon>Brassicaceae</taxon>
        <taxon>Brassiceae</taxon>
        <taxon>Brassica</taxon>
    </lineage>
</organism>
<comment type="similarity">
    <text evidence="2">Belongs to the metallo-dependent hydrolases superfamily. Adenosine and AMP deaminases family.</text>
</comment>
<feature type="binding site" evidence="6">
    <location>
        <position position="386"/>
    </location>
    <ligand>
        <name>substrate</name>
    </ligand>
</feature>
<dbReference type="Pfam" id="PF00909">
    <property type="entry name" value="Ammonium_transp"/>
    <property type="match status" value="1"/>
</dbReference>
<dbReference type="PANTHER" id="PTHR11359:SF0">
    <property type="entry name" value="AMP DEAMINASE"/>
    <property type="match status" value="1"/>
</dbReference>
<dbReference type="GO" id="GO:0005829">
    <property type="term" value="C:cytosol"/>
    <property type="evidence" value="ECO:0007669"/>
    <property type="project" value="TreeGrafter"/>
</dbReference>
<keyword evidence="4 8" id="KW-1133">Transmembrane helix</keyword>
<dbReference type="SUPFAM" id="SSF51556">
    <property type="entry name" value="Metallo-dependent hydrolases"/>
    <property type="match status" value="1"/>
</dbReference>